<proteinExistence type="predicted"/>
<feature type="compositionally biased region" description="Polar residues" evidence="1">
    <location>
        <begin position="7"/>
        <end position="19"/>
    </location>
</feature>
<feature type="compositionally biased region" description="Basic and acidic residues" evidence="1">
    <location>
        <begin position="63"/>
        <end position="74"/>
    </location>
</feature>
<name>A0A5N6R802_9ROSI</name>
<protein>
    <submittedName>
        <fullName evidence="2">Uncharacterized protein</fullName>
    </submittedName>
</protein>
<evidence type="ECO:0000313" key="2">
    <source>
        <dbReference type="EMBL" id="KAE8055984.1"/>
    </source>
</evidence>
<reference evidence="2 3" key="1">
    <citation type="submission" date="2019-06" db="EMBL/GenBank/DDBJ databases">
        <title>A chromosomal-level reference genome of Carpinus fangiana (Coryloideae, Betulaceae).</title>
        <authorList>
            <person name="Yang X."/>
            <person name="Wang Z."/>
            <person name="Zhang L."/>
            <person name="Hao G."/>
            <person name="Liu J."/>
            <person name="Yang Y."/>
        </authorList>
    </citation>
    <scope>NUCLEOTIDE SEQUENCE [LARGE SCALE GENOMIC DNA]</scope>
    <source>
        <strain evidence="2">Cfa_2016G</strain>
        <tissue evidence="2">Leaf</tissue>
    </source>
</reference>
<dbReference type="EMBL" id="CM017325">
    <property type="protein sequence ID" value="KAE8055984.1"/>
    <property type="molecule type" value="Genomic_DNA"/>
</dbReference>
<feature type="region of interest" description="Disordered" evidence="1">
    <location>
        <begin position="63"/>
        <end position="84"/>
    </location>
</feature>
<dbReference type="AlphaFoldDB" id="A0A5N6R802"/>
<accession>A0A5N6R802</accession>
<sequence length="84" mass="9048">MKCCASVSLSNPTLKSTRTGIRRSGKIKTTTLMAKTTRARVDAASAKTTKATIVAWSEIHGRMPTEVNPKKPTEFGKSQPTANN</sequence>
<feature type="region of interest" description="Disordered" evidence="1">
    <location>
        <begin position="1"/>
        <end position="20"/>
    </location>
</feature>
<keyword evidence="3" id="KW-1185">Reference proteome</keyword>
<evidence type="ECO:0000313" key="3">
    <source>
        <dbReference type="Proteomes" id="UP000327013"/>
    </source>
</evidence>
<evidence type="ECO:0000256" key="1">
    <source>
        <dbReference type="SAM" id="MobiDB-lite"/>
    </source>
</evidence>
<gene>
    <name evidence="2" type="ORF">FH972_012787</name>
</gene>
<organism evidence="2 3">
    <name type="scientific">Carpinus fangiana</name>
    <dbReference type="NCBI Taxonomy" id="176857"/>
    <lineage>
        <taxon>Eukaryota</taxon>
        <taxon>Viridiplantae</taxon>
        <taxon>Streptophyta</taxon>
        <taxon>Embryophyta</taxon>
        <taxon>Tracheophyta</taxon>
        <taxon>Spermatophyta</taxon>
        <taxon>Magnoliopsida</taxon>
        <taxon>eudicotyledons</taxon>
        <taxon>Gunneridae</taxon>
        <taxon>Pentapetalae</taxon>
        <taxon>rosids</taxon>
        <taxon>fabids</taxon>
        <taxon>Fagales</taxon>
        <taxon>Betulaceae</taxon>
        <taxon>Carpinus</taxon>
    </lineage>
</organism>
<dbReference type="Proteomes" id="UP000327013">
    <property type="component" value="Chromosome 5"/>
</dbReference>